<gene>
    <name evidence="1" type="ordered locus">DKAM_1080</name>
</gene>
<protein>
    <submittedName>
        <fullName evidence="1">Uncharacterized protein</fullName>
    </submittedName>
</protein>
<accession>B8D5M5</accession>
<dbReference type="Proteomes" id="UP000006903">
    <property type="component" value="Chromosome"/>
</dbReference>
<evidence type="ECO:0000313" key="1">
    <source>
        <dbReference type="EMBL" id="ACL11406.1"/>
    </source>
</evidence>
<evidence type="ECO:0000313" key="2">
    <source>
        <dbReference type="Proteomes" id="UP000006903"/>
    </source>
</evidence>
<dbReference type="KEGG" id="dka:DKAM_1080"/>
<dbReference type="EMBL" id="CP001140">
    <property type="protein sequence ID" value="ACL11406.1"/>
    <property type="molecule type" value="Genomic_DNA"/>
</dbReference>
<proteinExistence type="predicted"/>
<organism evidence="1 2">
    <name type="scientific">Desulfurococcus amylolyticus (strain DSM 18924 / JCM 16383 / VKM B-2413 / 1221n)</name>
    <name type="common">Desulfurococcus kamchatkensis</name>
    <dbReference type="NCBI Taxonomy" id="490899"/>
    <lineage>
        <taxon>Archaea</taxon>
        <taxon>Thermoproteota</taxon>
        <taxon>Thermoprotei</taxon>
        <taxon>Desulfurococcales</taxon>
        <taxon>Desulfurococcaceae</taxon>
        <taxon>Desulfurococcus</taxon>
    </lineage>
</organism>
<reference evidence="1 2" key="1">
    <citation type="journal article" date="2009" name="J. Bacteriol.">
        <title>Complete genome sequence of the anaerobic, protein-degrading hyperthermophilic crenarchaeon Desulfurococcus kamchatkensis.</title>
        <authorList>
            <person name="Ravin N.V."/>
            <person name="Mardanov A.V."/>
            <person name="Beletsky A.V."/>
            <person name="Kublanov I.V."/>
            <person name="Kolganova T.V."/>
            <person name="Lebedinsky A.V."/>
            <person name="Chernyh N.A."/>
            <person name="Bonch-Osmolovskaya E.A."/>
            <person name="Skryabin K.G."/>
        </authorList>
    </citation>
    <scope>NUCLEOTIDE SEQUENCE [LARGE SCALE GENOMIC DNA]</scope>
    <source>
        <strain evidence="2">DSM 18924 / JCM 16383 / VKM B-2413 / 1221n</strain>
    </source>
</reference>
<name>B8D5M5_DESA1</name>
<sequence>MSWMPGFIGVPPIIYNYSLYYIPSKKYIEFPRVIRDP</sequence>
<dbReference type="AlphaFoldDB" id="B8D5M5"/>
<dbReference type="HOGENOM" id="CLU_3338271_0_0_2"/>